<evidence type="ECO:0008006" key="3">
    <source>
        <dbReference type="Google" id="ProtNLM"/>
    </source>
</evidence>
<dbReference type="AlphaFoldDB" id="A0A2M7QBV2"/>
<protein>
    <recommendedName>
        <fullName evidence="3">Nucleoside 2-deoxyribosyltransferase</fullName>
    </recommendedName>
</protein>
<accession>A0A2M7QBV2</accession>
<dbReference type="Gene3D" id="3.40.50.450">
    <property type="match status" value="1"/>
</dbReference>
<organism evidence="1 2">
    <name type="scientific">Candidatus Roizmanbacteria bacterium CG_4_10_14_0_8_um_filter_39_9</name>
    <dbReference type="NCBI Taxonomy" id="1974829"/>
    <lineage>
        <taxon>Bacteria</taxon>
        <taxon>Candidatus Roizmaniibacteriota</taxon>
    </lineage>
</organism>
<proteinExistence type="predicted"/>
<evidence type="ECO:0000313" key="1">
    <source>
        <dbReference type="EMBL" id="PIY68691.1"/>
    </source>
</evidence>
<dbReference type="Proteomes" id="UP000230108">
    <property type="component" value="Unassembled WGS sequence"/>
</dbReference>
<evidence type="ECO:0000313" key="2">
    <source>
        <dbReference type="Proteomes" id="UP000230108"/>
    </source>
</evidence>
<dbReference type="SUPFAM" id="SSF52309">
    <property type="entry name" value="N-(deoxy)ribosyltransferase-like"/>
    <property type="match status" value="1"/>
</dbReference>
<dbReference type="EMBL" id="PFLF01000098">
    <property type="protein sequence ID" value="PIY68691.1"/>
    <property type="molecule type" value="Genomic_DNA"/>
</dbReference>
<gene>
    <name evidence="1" type="ORF">COY90_04610</name>
</gene>
<reference evidence="2" key="1">
    <citation type="submission" date="2017-09" db="EMBL/GenBank/DDBJ databases">
        <title>Depth-based differentiation of microbial function through sediment-hosted aquifers and enrichment of novel symbionts in the deep terrestrial subsurface.</title>
        <authorList>
            <person name="Probst A.J."/>
            <person name="Ladd B."/>
            <person name="Jarett J.K."/>
            <person name="Geller-Mcgrath D.E."/>
            <person name="Sieber C.M.K."/>
            <person name="Emerson J.B."/>
            <person name="Anantharaman K."/>
            <person name="Thomas B.C."/>
            <person name="Malmstrom R."/>
            <person name="Stieglmeier M."/>
            <person name="Klingl A."/>
            <person name="Woyke T."/>
            <person name="Ryan C.M."/>
            <person name="Banfield J.F."/>
        </authorList>
    </citation>
    <scope>NUCLEOTIDE SEQUENCE [LARGE SCALE GENOMIC DNA]</scope>
</reference>
<name>A0A2M7QBV2_9BACT</name>
<comment type="caution">
    <text evidence="1">The sequence shown here is derived from an EMBL/GenBank/DDBJ whole genome shotgun (WGS) entry which is preliminary data.</text>
</comment>
<sequence length="92" mass="10362">MFIFPHSKSQKPFNTKELFEKKECDLVLAEISYPATGQGIELGWANMFQIPIYCIYKKGADISRSALSIVAKNIEYSDSKDLIVQLSSLLLS</sequence>